<keyword evidence="3" id="KW-1185">Reference proteome</keyword>
<dbReference type="Proteomes" id="UP001059597">
    <property type="component" value="Chromosome"/>
</dbReference>
<evidence type="ECO:0000256" key="1">
    <source>
        <dbReference type="SAM" id="MobiDB-lite"/>
    </source>
</evidence>
<dbReference type="EMBL" id="AP026073">
    <property type="protein sequence ID" value="BDM73072.1"/>
    <property type="molecule type" value="Genomic_DNA"/>
</dbReference>
<protein>
    <recommendedName>
        <fullName evidence="4">Proline-rich protein</fullName>
    </recommendedName>
</protein>
<dbReference type="NCBIfam" id="NF040464">
    <property type="entry name" value="SCO3374_fam"/>
    <property type="match status" value="1"/>
</dbReference>
<sequence>MPRVLPRLRSPHSPHDASGPPGPLGPLAAVRHRYEDGMGWPTAPTEPLELLTGVRFDVLEMPADAGSAVLRRWPLLGPVALLRPGGDANPPGNRPKLLVLVAPGGAEELPGILEWLEWGPLAGDLTARGAGGRMPAPAFPFGPSSPAAFGSWEAAVWVRPPRTGHEAENSLPATGFGAGIGDGGGVPDLVRLVSAAATECHRARLLRARNAQSDRVCGDQALAFSNASRMSAGTRPRSLTL</sequence>
<gene>
    <name evidence="2" type="ORF">HEK616_65590</name>
</gene>
<feature type="region of interest" description="Disordered" evidence="1">
    <location>
        <begin position="1"/>
        <end position="27"/>
    </location>
</feature>
<name>A0ABN6R3S1_STRNI</name>
<proteinExistence type="predicted"/>
<evidence type="ECO:0008006" key="4">
    <source>
        <dbReference type="Google" id="ProtNLM"/>
    </source>
</evidence>
<evidence type="ECO:0000313" key="2">
    <source>
        <dbReference type="EMBL" id="BDM73072.1"/>
    </source>
</evidence>
<evidence type="ECO:0000313" key="3">
    <source>
        <dbReference type="Proteomes" id="UP001059597"/>
    </source>
</evidence>
<dbReference type="InterPro" id="IPR047919">
    <property type="entry name" value="SCO3374-like"/>
</dbReference>
<organism evidence="2 3">
    <name type="scientific">Streptomyces nigrescens</name>
    <dbReference type="NCBI Taxonomy" id="1920"/>
    <lineage>
        <taxon>Bacteria</taxon>
        <taxon>Bacillati</taxon>
        <taxon>Actinomycetota</taxon>
        <taxon>Actinomycetes</taxon>
        <taxon>Kitasatosporales</taxon>
        <taxon>Streptomycetaceae</taxon>
        <taxon>Streptomyces</taxon>
    </lineage>
</organism>
<accession>A0ABN6R3S1</accession>
<reference evidence="2" key="1">
    <citation type="submission" date="2022-06" db="EMBL/GenBank/DDBJ databases">
        <title>Complete genome sequence of Streptomyces nigrescens HEK616.</title>
        <authorList>
            <person name="Asamizu S."/>
            <person name="Onaka H."/>
        </authorList>
    </citation>
    <scope>NUCLEOTIDE SEQUENCE</scope>
    <source>
        <strain evidence="2">HEK616</strain>
    </source>
</reference>